<accession>A0A1G7Y3V5</accession>
<organism evidence="2 4">
    <name type="scientific">Prevotella communis</name>
    <dbReference type="NCBI Taxonomy" id="2913614"/>
    <lineage>
        <taxon>Bacteria</taxon>
        <taxon>Pseudomonadati</taxon>
        <taxon>Bacteroidota</taxon>
        <taxon>Bacteroidia</taxon>
        <taxon>Bacteroidales</taxon>
        <taxon>Prevotellaceae</taxon>
        <taxon>Prevotella</taxon>
    </lineage>
</organism>
<dbReference type="PROSITE" id="PS51257">
    <property type="entry name" value="PROKAR_LIPOPROTEIN"/>
    <property type="match status" value="1"/>
</dbReference>
<dbReference type="SUPFAM" id="SSF53822">
    <property type="entry name" value="Periplasmic binding protein-like I"/>
    <property type="match status" value="1"/>
</dbReference>
<keyword evidence="2" id="KW-0675">Receptor</keyword>
<evidence type="ECO:0000313" key="1">
    <source>
        <dbReference type="EMBL" id="SDG90680.1"/>
    </source>
</evidence>
<evidence type="ECO:0000313" key="3">
    <source>
        <dbReference type="Proteomes" id="UP000198779"/>
    </source>
</evidence>
<dbReference type="Gene3D" id="3.40.50.1460">
    <property type="match status" value="1"/>
</dbReference>
<reference evidence="1 4" key="1">
    <citation type="submission" date="2016-10" db="EMBL/GenBank/DDBJ databases">
        <authorList>
            <person name="de Groot N.N."/>
        </authorList>
    </citation>
    <scope>NUCLEOTIDE SEQUENCE [LARGE SCALE GENOMIC DNA]</scope>
    <source>
        <strain evidence="4">BP1-145</strain>
        <strain evidence="1">BP1-148</strain>
    </source>
</reference>
<evidence type="ECO:0000313" key="2">
    <source>
        <dbReference type="EMBL" id="SDO31348.1"/>
    </source>
</evidence>
<dbReference type="PRINTS" id="PR00776">
    <property type="entry name" value="HEMOGLOBNASE"/>
</dbReference>
<dbReference type="GO" id="GO:0051603">
    <property type="term" value="P:proteolysis involved in protein catabolic process"/>
    <property type="evidence" value="ECO:0007669"/>
    <property type="project" value="TreeGrafter"/>
</dbReference>
<dbReference type="Pfam" id="PF01650">
    <property type="entry name" value="Peptidase_C13"/>
    <property type="match status" value="1"/>
</dbReference>
<dbReference type="AlphaFoldDB" id="A0A1H0IIX5"/>
<dbReference type="Proteomes" id="UP000199134">
    <property type="component" value="Unassembled WGS sequence"/>
</dbReference>
<dbReference type="PANTHER" id="PTHR12000">
    <property type="entry name" value="HEMOGLOBINASE FAMILY MEMBER"/>
    <property type="match status" value="1"/>
</dbReference>
<dbReference type="RefSeq" id="WP_176757005.1">
    <property type="nucleotide sequence ID" value="NZ_FNCQ01000012.1"/>
</dbReference>
<reference evidence="2 3" key="2">
    <citation type="submission" date="2016-10" db="EMBL/GenBank/DDBJ databases">
        <authorList>
            <person name="Varghese N."/>
            <person name="Submissions S."/>
        </authorList>
    </citation>
    <scope>NUCLEOTIDE SEQUENCE</scope>
    <source>
        <strain evidence="2">BP1-145</strain>
        <strain evidence="3">BP1-148</strain>
    </source>
</reference>
<gene>
    <name evidence="2" type="ORF">SAMN04487900_11521</name>
    <name evidence="1" type="ORF">SAMN04487901_11248</name>
</gene>
<keyword evidence="3" id="KW-1185">Reference proteome</keyword>
<protein>
    <submittedName>
        <fullName evidence="2">Receptor family ligand binding region</fullName>
    </submittedName>
</protein>
<dbReference type="PANTHER" id="PTHR12000:SF42">
    <property type="entry name" value="LEGUMAIN"/>
    <property type="match status" value="1"/>
</dbReference>
<sequence>MIKILFEKLLTLLHYREGMGMGLLLMLSSCSSDDSSSSPSVTTHTYKVAVIMESGEQARWERTAKWALENIAEAQYGMTDRVALQLTFKSQDDSDIEQYMQQVAEDTTIVAVVGPTTSACAEKMAIALSKRKTYNKPMITPSCTQVEYQRKFSTVPYVWNMAEGDIAQLEVLLSGIASTLYSQHSVMLLCADDGNGEARNAYAEWFGFIAEEYGLTVDGVYLYKDETDLRRYVHEFCGTNGRMGSKYLLFNPSSPEMALALDDEMGKVKAAVPEGKYFYTPKIRCSDAFVSQQIAATVKNAAYEGVDLYASPESGFNQAYCQRFGQELVNGEAQFYDGLCLVAYAAALSLKKGISLNDAILAVVDGRDGKGGAWLPADMARNFEQLSQGWTPDIDGVSSSWTFDVKTHTCVCGSTFRRWRLYDGQYLTTEYLSTEGSRRTTSSKTMWDWTASHMQSFSAEEGNGLSYPALDDRWALLIAASKGWANYRFQSDVFAMYQLLRQHGYADDHIVLICEDDVAHHANNPHPGELRISDTGANVYDAAAIDYRLSDLKPDDIGDILAGRASDRLPQVLHPDADDNVFVFWSSHGSPGSMDFGGSQRMFYQTMRDILESTPHRKLLFTIEACYSGGLGDYCQGLPGTLFITAANPYETSHADVWSEDVGVYLSNGFTRGFQEAIAQNPTISLRDLYYTLAAHTTGSHVKVYNAPLFGSVYSNTMAEYLTTR</sequence>
<dbReference type="InterPro" id="IPR001096">
    <property type="entry name" value="Peptidase_C13"/>
</dbReference>
<dbReference type="EMBL" id="FNCQ01000012">
    <property type="protein sequence ID" value="SDG90680.1"/>
    <property type="molecule type" value="Genomic_DNA"/>
</dbReference>
<dbReference type="EMBL" id="FNIW01000015">
    <property type="protein sequence ID" value="SDO31348.1"/>
    <property type="molecule type" value="Genomic_DNA"/>
</dbReference>
<dbReference type="GO" id="GO:0004197">
    <property type="term" value="F:cysteine-type endopeptidase activity"/>
    <property type="evidence" value="ECO:0007669"/>
    <property type="project" value="TreeGrafter"/>
</dbReference>
<accession>A0A1H0IIX5</accession>
<dbReference type="InterPro" id="IPR028082">
    <property type="entry name" value="Peripla_BP_I"/>
</dbReference>
<dbReference type="GO" id="GO:0005773">
    <property type="term" value="C:vacuole"/>
    <property type="evidence" value="ECO:0007669"/>
    <property type="project" value="GOC"/>
</dbReference>
<evidence type="ECO:0000313" key="4">
    <source>
        <dbReference type="Proteomes" id="UP000199134"/>
    </source>
</evidence>
<dbReference type="STRING" id="645274.SAMN04487901_11248"/>
<dbReference type="GO" id="GO:0006624">
    <property type="term" value="P:vacuolar protein processing"/>
    <property type="evidence" value="ECO:0007669"/>
    <property type="project" value="TreeGrafter"/>
</dbReference>
<name>A0A1H0IIX5_9BACT</name>
<dbReference type="Gene3D" id="3.40.50.2300">
    <property type="match status" value="2"/>
</dbReference>
<proteinExistence type="predicted"/>
<dbReference type="Proteomes" id="UP000198779">
    <property type="component" value="Unassembled WGS sequence"/>
</dbReference>